<evidence type="ECO:0000313" key="1">
    <source>
        <dbReference type="EMBL" id="KIZ14973.1"/>
    </source>
</evidence>
<sequence>MTELRDPIADERLTLVWLDLAVGRYPEGASILAELEGACGGPEAERAWTRATERLWALAQGA</sequence>
<dbReference type="Proteomes" id="UP000032458">
    <property type="component" value="Unassembled WGS sequence"/>
</dbReference>
<dbReference type="RefSeq" id="WP_044367429.1">
    <property type="nucleotide sequence ID" value="NZ_JRKI01000037.1"/>
</dbReference>
<dbReference type="AlphaFoldDB" id="A0A0D7CFK5"/>
<organism evidence="1 2">
    <name type="scientific">Streptomyces natalensis ATCC 27448</name>
    <dbReference type="NCBI Taxonomy" id="1240678"/>
    <lineage>
        <taxon>Bacteria</taxon>
        <taxon>Bacillati</taxon>
        <taxon>Actinomycetota</taxon>
        <taxon>Actinomycetes</taxon>
        <taxon>Kitasatosporales</taxon>
        <taxon>Streptomycetaceae</taxon>
        <taxon>Streptomyces</taxon>
    </lineage>
</organism>
<name>A0A0D7CFK5_9ACTN</name>
<proteinExistence type="predicted"/>
<reference evidence="1 2" key="1">
    <citation type="submission" date="2014-09" db="EMBL/GenBank/DDBJ databases">
        <title>Draft genome sequence of Streptomyces natalensis ATCC 27448, producer of the antifungal pimaricin.</title>
        <authorList>
            <person name="Mendes M.V."/>
            <person name="Beites T."/>
            <person name="Pires S."/>
            <person name="Santos C.L."/>
            <person name="Moradas-Ferreira P."/>
        </authorList>
    </citation>
    <scope>NUCLEOTIDE SEQUENCE [LARGE SCALE GENOMIC DNA]</scope>
    <source>
        <strain evidence="1 2">ATCC 27448</strain>
    </source>
</reference>
<gene>
    <name evidence="1" type="ORF">SNA_29800</name>
</gene>
<dbReference type="PATRIC" id="fig|1240678.4.peg.6377"/>
<comment type="caution">
    <text evidence="1">The sequence shown here is derived from an EMBL/GenBank/DDBJ whole genome shotgun (WGS) entry which is preliminary data.</text>
</comment>
<evidence type="ECO:0000313" key="2">
    <source>
        <dbReference type="Proteomes" id="UP000032458"/>
    </source>
</evidence>
<protein>
    <submittedName>
        <fullName evidence="1">Uncharacterized protein</fullName>
    </submittedName>
</protein>
<dbReference type="EMBL" id="JRKI01000037">
    <property type="protein sequence ID" value="KIZ14973.1"/>
    <property type="molecule type" value="Genomic_DNA"/>
</dbReference>
<accession>A0A0D7CFK5</accession>
<keyword evidence="2" id="KW-1185">Reference proteome</keyword>